<feature type="domain" description="ANTAR" evidence="5">
    <location>
        <begin position="166"/>
        <end position="227"/>
    </location>
</feature>
<dbReference type="GO" id="GO:0003723">
    <property type="term" value="F:RNA binding"/>
    <property type="evidence" value="ECO:0007669"/>
    <property type="project" value="InterPro"/>
</dbReference>
<organism evidence="6 7">
    <name type="scientific">Phytohabitans rumicis</name>
    <dbReference type="NCBI Taxonomy" id="1076125"/>
    <lineage>
        <taxon>Bacteria</taxon>
        <taxon>Bacillati</taxon>
        <taxon>Actinomycetota</taxon>
        <taxon>Actinomycetes</taxon>
        <taxon>Micromonosporales</taxon>
        <taxon>Micromonosporaceae</taxon>
    </lineage>
</organism>
<dbReference type="SMART" id="SM01012">
    <property type="entry name" value="ANTAR"/>
    <property type="match status" value="1"/>
</dbReference>
<dbReference type="PIRSF" id="PIRSF036625">
    <property type="entry name" value="GAF_ANTAR"/>
    <property type="match status" value="1"/>
</dbReference>
<keyword evidence="1" id="KW-0808">Transferase</keyword>
<proteinExistence type="predicted"/>
<keyword evidence="4" id="KW-0804">Transcription</keyword>
<dbReference type="GO" id="GO:0016301">
    <property type="term" value="F:kinase activity"/>
    <property type="evidence" value="ECO:0007669"/>
    <property type="project" value="UniProtKB-KW"/>
</dbReference>
<keyword evidence="7" id="KW-1185">Reference proteome</keyword>
<keyword evidence="3" id="KW-0805">Transcription regulation</keyword>
<dbReference type="InterPro" id="IPR011006">
    <property type="entry name" value="CheY-like_superfamily"/>
</dbReference>
<dbReference type="RefSeq" id="WP_173073445.1">
    <property type="nucleotide sequence ID" value="NZ_BAABJB010000025.1"/>
</dbReference>
<dbReference type="Proteomes" id="UP000482960">
    <property type="component" value="Unassembled WGS sequence"/>
</dbReference>
<comment type="caution">
    <text evidence="6">The sequence shown here is derived from an EMBL/GenBank/DDBJ whole genome shotgun (WGS) entry which is preliminary data.</text>
</comment>
<accession>A0A6V8KNP4</accession>
<evidence type="ECO:0000313" key="6">
    <source>
        <dbReference type="EMBL" id="GFJ86772.1"/>
    </source>
</evidence>
<dbReference type="AlphaFoldDB" id="A0A6V8KNP4"/>
<dbReference type="PROSITE" id="PS50921">
    <property type="entry name" value="ANTAR"/>
    <property type="match status" value="1"/>
</dbReference>
<name>A0A6V8KNP4_9ACTN</name>
<dbReference type="EMBL" id="BLPG01000001">
    <property type="protein sequence ID" value="GFJ86772.1"/>
    <property type="molecule type" value="Genomic_DNA"/>
</dbReference>
<evidence type="ECO:0000256" key="2">
    <source>
        <dbReference type="ARBA" id="ARBA00022777"/>
    </source>
</evidence>
<dbReference type="Pfam" id="PF13185">
    <property type="entry name" value="GAF_2"/>
    <property type="match status" value="1"/>
</dbReference>
<evidence type="ECO:0000256" key="4">
    <source>
        <dbReference type="ARBA" id="ARBA00023163"/>
    </source>
</evidence>
<evidence type="ECO:0000259" key="5">
    <source>
        <dbReference type="PROSITE" id="PS50921"/>
    </source>
</evidence>
<reference evidence="6 7" key="1">
    <citation type="submission" date="2020-03" db="EMBL/GenBank/DDBJ databases">
        <title>Whole genome shotgun sequence of Phytohabitans rumicis NBRC 108638.</title>
        <authorList>
            <person name="Komaki H."/>
            <person name="Tamura T."/>
        </authorList>
    </citation>
    <scope>NUCLEOTIDE SEQUENCE [LARGE SCALE GENOMIC DNA]</scope>
    <source>
        <strain evidence="6 7">NBRC 108638</strain>
    </source>
</reference>
<evidence type="ECO:0000256" key="3">
    <source>
        <dbReference type="ARBA" id="ARBA00023015"/>
    </source>
</evidence>
<dbReference type="InterPro" id="IPR036388">
    <property type="entry name" value="WH-like_DNA-bd_sf"/>
</dbReference>
<protein>
    <submittedName>
        <fullName evidence="6">Transcriptional regulator</fullName>
    </submittedName>
</protein>
<evidence type="ECO:0000313" key="7">
    <source>
        <dbReference type="Proteomes" id="UP000482960"/>
    </source>
</evidence>
<dbReference type="Gene3D" id="1.10.10.10">
    <property type="entry name" value="Winged helix-like DNA-binding domain superfamily/Winged helix DNA-binding domain"/>
    <property type="match status" value="1"/>
</dbReference>
<keyword evidence="2" id="KW-0418">Kinase</keyword>
<dbReference type="SUPFAM" id="SSF52172">
    <property type="entry name" value="CheY-like"/>
    <property type="match status" value="1"/>
</dbReference>
<evidence type="ECO:0000256" key="1">
    <source>
        <dbReference type="ARBA" id="ARBA00022679"/>
    </source>
</evidence>
<sequence length="237" mass="26050">MAGDRLTDVLVEMADTLVDDFDVIDFMHVLTERCVELLGVSAAGVLLTNQRGELRVIAASTERTRLLELFQLQTDQGPCVDCFRTGRRVTVPDLPAETPRWPRFAAAAAEVGFAAVHALPMRLRADVIGALNLFDVHTGTLDEEKLRVGQALADVATIGLLQERAVRRRETLAEQLQTALNSRVVIEQAKGKLAERLQVDMDRAFAALREAARSRNRRLSELAQAIVEGTAEIPSTP</sequence>
<dbReference type="InterPro" id="IPR012074">
    <property type="entry name" value="GAF_ANTAR"/>
</dbReference>
<reference evidence="6 7" key="2">
    <citation type="submission" date="2020-03" db="EMBL/GenBank/DDBJ databases">
        <authorList>
            <person name="Ichikawa N."/>
            <person name="Kimura A."/>
            <person name="Kitahashi Y."/>
            <person name="Uohara A."/>
        </authorList>
    </citation>
    <scope>NUCLEOTIDE SEQUENCE [LARGE SCALE GENOMIC DNA]</scope>
    <source>
        <strain evidence="6 7">NBRC 108638</strain>
    </source>
</reference>
<dbReference type="SUPFAM" id="SSF55781">
    <property type="entry name" value="GAF domain-like"/>
    <property type="match status" value="1"/>
</dbReference>
<dbReference type="InterPro" id="IPR005561">
    <property type="entry name" value="ANTAR"/>
</dbReference>
<gene>
    <name evidence="6" type="ORF">Prum_004140</name>
</gene>
<dbReference type="Pfam" id="PF03861">
    <property type="entry name" value="ANTAR"/>
    <property type="match status" value="1"/>
</dbReference>
<dbReference type="SMART" id="SM00065">
    <property type="entry name" value="GAF"/>
    <property type="match status" value="1"/>
</dbReference>
<dbReference type="InterPro" id="IPR029016">
    <property type="entry name" value="GAF-like_dom_sf"/>
</dbReference>
<dbReference type="InterPro" id="IPR003018">
    <property type="entry name" value="GAF"/>
</dbReference>
<dbReference type="Gene3D" id="3.30.450.40">
    <property type="match status" value="1"/>
</dbReference>